<protein>
    <recommendedName>
        <fullName evidence="5">Ferritin</fullName>
    </recommendedName>
</protein>
<dbReference type="InterPro" id="IPR009040">
    <property type="entry name" value="Ferritin-like_diiron"/>
</dbReference>
<comment type="caution">
    <text evidence="7">The sequence shown here is derived from an EMBL/GenBank/DDBJ whole genome shotgun (WGS) entry which is preliminary data.</text>
</comment>
<evidence type="ECO:0000256" key="5">
    <source>
        <dbReference type="RuleBase" id="RU361145"/>
    </source>
</evidence>
<evidence type="ECO:0000313" key="8">
    <source>
        <dbReference type="Proteomes" id="UP000630594"/>
    </source>
</evidence>
<keyword evidence="8" id="KW-1185">Reference proteome</keyword>
<keyword evidence="1 5" id="KW-0409">Iron storage</keyword>
<dbReference type="SUPFAM" id="SSF47240">
    <property type="entry name" value="Ferritin-like"/>
    <property type="match status" value="1"/>
</dbReference>
<name>A0ABQ1PWZ3_9ACTN</name>
<dbReference type="EMBL" id="BMCK01000001">
    <property type="protein sequence ID" value="GGD06003.1"/>
    <property type="molecule type" value="Genomic_DNA"/>
</dbReference>
<dbReference type="InterPro" id="IPR008331">
    <property type="entry name" value="Ferritin_DPS_dom"/>
</dbReference>
<evidence type="ECO:0000313" key="7">
    <source>
        <dbReference type="EMBL" id="GGD06003.1"/>
    </source>
</evidence>
<evidence type="ECO:0000256" key="2">
    <source>
        <dbReference type="ARBA" id="ARBA00022723"/>
    </source>
</evidence>
<dbReference type="PANTHER" id="PTHR11431:SF127">
    <property type="entry name" value="BACTERIAL NON-HEME FERRITIN"/>
    <property type="match status" value="1"/>
</dbReference>
<proteinExistence type="predicted"/>
<evidence type="ECO:0000256" key="1">
    <source>
        <dbReference type="ARBA" id="ARBA00022434"/>
    </source>
</evidence>
<dbReference type="PANTHER" id="PTHR11431">
    <property type="entry name" value="FERRITIN"/>
    <property type="match status" value="1"/>
</dbReference>
<dbReference type="InterPro" id="IPR001519">
    <property type="entry name" value="Ferritin"/>
</dbReference>
<accession>A0ABQ1PWZ3</accession>
<evidence type="ECO:0000256" key="3">
    <source>
        <dbReference type="ARBA" id="ARBA00023002"/>
    </source>
</evidence>
<feature type="domain" description="Ferritin-like diiron" evidence="6">
    <location>
        <begin position="13"/>
        <end position="158"/>
    </location>
</feature>
<keyword evidence="2 5" id="KW-0479">Metal-binding</keyword>
<organism evidence="7 8">
    <name type="scientific">Nocardioides daphniae</name>
    <dbReference type="NCBI Taxonomy" id="402297"/>
    <lineage>
        <taxon>Bacteria</taxon>
        <taxon>Bacillati</taxon>
        <taxon>Actinomycetota</taxon>
        <taxon>Actinomycetes</taxon>
        <taxon>Propionibacteriales</taxon>
        <taxon>Nocardioidaceae</taxon>
        <taxon>Nocardioides</taxon>
    </lineage>
</organism>
<keyword evidence="3" id="KW-0560">Oxidoreductase</keyword>
<sequence length="182" mass="20287">MRVCYVSPRLARMKLTPVLEDAFNAQITLEFHASLVYRQLAIEMELHDLPGMAGWLRAQADEEIVHANKFIDHVADRDNHPRIGTLGAPQVEVSSVLEVFKAALAHEQKVSESIRGLYRLAESEGDLDSRPLLNFFIEEQVEEEATVREIIGRVQMINDDGPGLLRLDAELAARQSGGTEAA</sequence>
<dbReference type="Gene3D" id="1.20.1260.10">
    <property type="match status" value="1"/>
</dbReference>
<reference evidence="8" key="1">
    <citation type="journal article" date="2019" name="Int. J. Syst. Evol. Microbiol.">
        <title>The Global Catalogue of Microorganisms (GCM) 10K type strain sequencing project: providing services to taxonomists for standard genome sequencing and annotation.</title>
        <authorList>
            <consortium name="The Broad Institute Genomics Platform"/>
            <consortium name="The Broad Institute Genome Sequencing Center for Infectious Disease"/>
            <person name="Wu L."/>
            <person name="Ma J."/>
        </authorList>
    </citation>
    <scope>NUCLEOTIDE SEQUENCE [LARGE SCALE GENOMIC DNA]</scope>
    <source>
        <strain evidence="8">CCM 7403</strain>
    </source>
</reference>
<dbReference type="InterPro" id="IPR041719">
    <property type="entry name" value="Ferritin_prok"/>
</dbReference>
<dbReference type="PROSITE" id="PS50905">
    <property type="entry name" value="FERRITIN_LIKE"/>
    <property type="match status" value="1"/>
</dbReference>
<dbReference type="Pfam" id="PF00210">
    <property type="entry name" value="Ferritin"/>
    <property type="match status" value="1"/>
</dbReference>
<keyword evidence="4 5" id="KW-0408">Iron</keyword>
<dbReference type="CDD" id="cd01055">
    <property type="entry name" value="Nonheme_Ferritin"/>
    <property type="match status" value="1"/>
</dbReference>
<evidence type="ECO:0000259" key="6">
    <source>
        <dbReference type="PROSITE" id="PS50905"/>
    </source>
</evidence>
<gene>
    <name evidence="7" type="ORF">GCM10007231_00900</name>
</gene>
<dbReference type="Proteomes" id="UP000630594">
    <property type="component" value="Unassembled WGS sequence"/>
</dbReference>
<dbReference type="InterPro" id="IPR012347">
    <property type="entry name" value="Ferritin-like"/>
</dbReference>
<evidence type="ECO:0000256" key="4">
    <source>
        <dbReference type="ARBA" id="ARBA00023004"/>
    </source>
</evidence>
<dbReference type="InterPro" id="IPR009078">
    <property type="entry name" value="Ferritin-like_SF"/>
</dbReference>